<dbReference type="EMBL" id="FQTT01000015">
    <property type="protein sequence ID" value="SHE26721.1"/>
    <property type="molecule type" value="Genomic_DNA"/>
</dbReference>
<evidence type="ECO:0000259" key="1">
    <source>
        <dbReference type="Pfam" id="PF10022"/>
    </source>
</evidence>
<sequence length="659" mass="70725">MGATTSNGNVADMTRGQWERWADALLLAVRPYFTPGHARLELPGPTSSYGSDSDGLEGFARTFLLAGFRLAGASRATDVDVQDPYAMADWYRVGLVSGTTPGGQEAWPTLSDCAQAKVEAASIALILDMTRPLIWERLAPTEKRNVIAWLAPAVGDDSYPRCNWLWFRVIVETFLRSVGGPWSETDIRADLAEHDSYYRGHGWFSDGPERSFDYYVGWAMHLYPILWARMSGASDFAAERGQTDVKRLERYLEDFVTLIGGDGAPLFQGRSLIYRFAAAAPLWVGAIAGVENLEMGLLRHGASAIVDYFRRHGVPDEQGLLTLGWFAPWEPMRQSYSGAGSPYWASKGALGLALPGDHPVWTSQECPLPVEVGNVLRAVDAPGWIVSATSNDGIVRVINHGTDHAREGDSVADSPLYARIGYSTVTTPCLDVEAETNPLEMSAALLDASGDASHRAGMVRLAIGVTDGVGYAASRAQSHWVKPDSHQQGHGSGAVGRMTYAGMMTVVSLVHAEWELRLVRVDRPSERVVAMRVGGWALTGDGPESRASAREASVSLSGLSCRVVAADGIACDPMIYERTDASPLPGVTTVPVISAAVVPGTWRAFAICLAGEAAADAGRVPVVDSLVEDGEDLVAVVTWPSLGKVVTRCPVVVPQLTAG</sequence>
<proteinExistence type="predicted"/>
<dbReference type="AlphaFoldDB" id="A0A1M4S3F2"/>
<dbReference type="PANTHER" id="PTHR35339">
    <property type="entry name" value="LINALOOL DEHYDRATASE_ISOMERASE DOMAIN-CONTAINING PROTEIN"/>
    <property type="match status" value="1"/>
</dbReference>
<dbReference type="PANTHER" id="PTHR35339:SF4">
    <property type="entry name" value="LINALOOL DEHYDRATASE_ISOMERASE DOMAIN-CONTAINING PROTEIN"/>
    <property type="match status" value="1"/>
</dbReference>
<feature type="domain" description="DUF2264" evidence="1">
    <location>
        <begin position="14"/>
        <end position="367"/>
    </location>
</feature>
<protein>
    <recommendedName>
        <fullName evidence="1">DUF2264 domain-containing protein</fullName>
    </recommendedName>
</protein>
<dbReference type="Pfam" id="PF10022">
    <property type="entry name" value="DUF2264"/>
    <property type="match status" value="1"/>
</dbReference>
<name>A0A1M4S3F2_9ACTO</name>
<organism evidence="2 3">
    <name type="scientific">Actinomyces glycerinitolerans</name>
    <dbReference type="NCBI Taxonomy" id="1892869"/>
    <lineage>
        <taxon>Bacteria</taxon>
        <taxon>Bacillati</taxon>
        <taxon>Actinomycetota</taxon>
        <taxon>Actinomycetes</taxon>
        <taxon>Actinomycetales</taxon>
        <taxon>Actinomycetaceae</taxon>
        <taxon>Actinomyces</taxon>
    </lineage>
</organism>
<gene>
    <name evidence="2" type="ORF">ACGLYG10_2975</name>
</gene>
<dbReference type="Proteomes" id="UP000184291">
    <property type="component" value="Unassembled WGS sequence"/>
</dbReference>
<dbReference type="STRING" id="1892869.ACGLYG10_2975"/>
<accession>A0A1M4S3F2</accession>
<reference evidence="3" key="1">
    <citation type="submission" date="2016-09" db="EMBL/GenBank/DDBJ databases">
        <authorList>
            <person name="Strepis N."/>
        </authorList>
    </citation>
    <scope>NUCLEOTIDE SEQUENCE [LARGE SCALE GENOMIC DNA]</scope>
</reference>
<dbReference type="InterPro" id="IPR049349">
    <property type="entry name" value="DUF2264_N"/>
</dbReference>
<dbReference type="InterPro" id="IPR016624">
    <property type="entry name" value="UCP014753"/>
</dbReference>
<keyword evidence="3" id="KW-1185">Reference proteome</keyword>
<evidence type="ECO:0000313" key="3">
    <source>
        <dbReference type="Proteomes" id="UP000184291"/>
    </source>
</evidence>
<evidence type="ECO:0000313" key="2">
    <source>
        <dbReference type="EMBL" id="SHE26721.1"/>
    </source>
</evidence>